<reference evidence="2" key="1">
    <citation type="submission" date="2016-11" db="UniProtKB">
        <authorList>
            <consortium name="WormBaseParasite"/>
        </authorList>
    </citation>
    <scope>IDENTIFICATION</scope>
    <source>
        <strain evidence="2">KR3021</strain>
    </source>
</reference>
<protein>
    <submittedName>
        <fullName evidence="2">Thioredoxin-like_fold domain-containing protein</fullName>
    </submittedName>
</protein>
<dbReference type="WBParaSite" id="RSKR_0000670600.1">
    <property type="protein sequence ID" value="RSKR_0000670600.1"/>
    <property type="gene ID" value="RSKR_0000670600"/>
</dbReference>
<evidence type="ECO:0000313" key="1">
    <source>
        <dbReference type="Proteomes" id="UP000095286"/>
    </source>
</evidence>
<dbReference type="Proteomes" id="UP000095286">
    <property type="component" value="Unplaced"/>
</dbReference>
<name>A0AC35U2Z2_9BILA</name>
<organism evidence="1 2">
    <name type="scientific">Rhabditophanes sp. KR3021</name>
    <dbReference type="NCBI Taxonomy" id="114890"/>
    <lineage>
        <taxon>Eukaryota</taxon>
        <taxon>Metazoa</taxon>
        <taxon>Ecdysozoa</taxon>
        <taxon>Nematoda</taxon>
        <taxon>Chromadorea</taxon>
        <taxon>Rhabditida</taxon>
        <taxon>Tylenchina</taxon>
        <taxon>Panagrolaimomorpha</taxon>
        <taxon>Strongyloidoidea</taxon>
        <taxon>Alloionematidae</taxon>
        <taxon>Rhabditophanes</taxon>
    </lineage>
</organism>
<accession>A0AC35U2Z2</accession>
<proteinExistence type="predicted"/>
<evidence type="ECO:0000313" key="2">
    <source>
        <dbReference type="WBParaSite" id="RSKR_0000670600.1"/>
    </source>
</evidence>
<sequence>MDTKTLVTDATLYKGKDKVGPASDVLKNKIIGVPCGADLAGKQFTPKLKKFYEEINKNGKVFEVIFVSLDKEEEDMLEYYEEKMPEWLIMEYSIESAKALRQQLTIPTIPSFKILKTDGSVAVEDARTGVTDRGMEDADGLLQEWKTLIAV</sequence>